<dbReference type="AlphaFoldDB" id="A0A450TMR7"/>
<name>A0A450TMR7_9GAMM</name>
<organism evidence="1">
    <name type="scientific">Candidatus Kentrum sp. FW</name>
    <dbReference type="NCBI Taxonomy" id="2126338"/>
    <lineage>
        <taxon>Bacteria</taxon>
        <taxon>Pseudomonadati</taxon>
        <taxon>Pseudomonadota</taxon>
        <taxon>Gammaproteobacteria</taxon>
        <taxon>Candidatus Kentrum</taxon>
    </lineage>
</organism>
<gene>
    <name evidence="1" type="ORF">BECKFW1821C_GA0114237_101724</name>
</gene>
<proteinExistence type="predicted"/>
<protein>
    <submittedName>
        <fullName evidence="1">Uncharacterized protein</fullName>
    </submittedName>
</protein>
<sequence length="58" mass="6623">MHMGMGMFPYEGHGQYYFHNHLIYTGSTYKHSALFKILLGKKLNKAITPTTLCSKVCL</sequence>
<evidence type="ECO:0000313" key="1">
    <source>
        <dbReference type="EMBL" id="VFJ69017.1"/>
    </source>
</evidence>
<accession>A0A450TMR7</accession>
<dbReference type="EMBL" id="CAADFE010000017">
    <property type="protein sequence ID" value="VFJ69017.1"/>
    <property type="molecule type" value="Genomic_DNA"/>
</dbReference>
<reference evidence="1" key="1">
    <citation type="submission" date="2019-02" db="EMBL/GenBank/DDBJ databases">
        <authorList>
            <person name="Gruber-Vodicka R. H."/>
            <person name="Seah K. B. B."/>
        </authorList>
    </citation>
    <scope>NUCLEOTIDE SEQUENCE</scope>
    <source>
        <strain evidence="1">BECK_BZ131</strain>
    </source>
</reference>